<comment type="catalytic activity">
    <reaction evidence="6">
        <text>(3S)-3-hydroxy-3-methylglutaryl-CoA = acetoacetate + acetyl-CoA</text>
        <dbReference type="Rhea" id="RHEA:24404"/>
        <dbReference type="ChEBI" id="CHEBI:13705"/>
        <dbReference type="ChEBI" id="CHEBI:43074"/>
        <dbReference type="ChEBI" id="CHEBI:57288"/>
        <dbReference type="EC" id="4.1.3.4"/>
    </reaction>
</comment>
<organism evidence="8 9">
    <name type="scientific">Cryphonectria parasitica (strain ATCC 38755 / EP155)</name>
    <dbReference type="NCBI Taxonomy" id="660469"/>
    <lineage>
        <taxon>Eukaryota</taxon>
        <taxon>Fungi</taxon>
        <taxon>Dikarya</taxon>
        <taxon>Ascomycota</taxon>
        <taxon>Pezizomycotina</taxon>
        <taxon>Sordariomycetes</taxon>
        <taxon>Sordariomycetidae</taxon>
        <taxon>Diaporthales</taxon>
        <taxon>Cryphonectriaceae</taxon>
        <taxon>Cryphonectria-Endothia species complex</taxon>
        <taxon>Cryphonectria</taxon>
    </lineage>
</organism>
<reference evidence="8" key="1">
    <citation type="journal article" date="2020" name="Phytopathology">
        <title>Genome sequence of the chestnut blight fungus Cryphonectria parasitica EP155: A fundamental resource for an archetypical invasive plant pathogen.</title>
        <authorList>
            <person name="Crouch J.A."/>
            <person name="Dawe A."/>
            <person name="Aerts A."/>
            <person name="Barry K."/>
            <person name="Churchill A.C.L."/>
            <person name="Grimwood J."/>
            <person name="Hillman B."/>
            <person name="Milgroom M.G."/>
            <person name="Pangilinan J."/>
            <person name="Smith M."/>
            <person name="Salamov A."/>
            <person name="Schmutz J."/>
            <person name="Yadav J."/>
            <person name="Grigoriev I.V."/>
            <person name="Nuss D."/>
        </authorList>
    </citation>
    <scope>NUCLEOTIDE SEQUENCE</scope>
    <source>
        <strain evidence="8">EP155</strain>
    </source>
</reference>
<dbReference type="Gene3D" id="3.20.20.70">
    <property type="entry name" value="Aldolase class I"/>
    <property type="match status" value="1"/>
</dbReference>
<accession>A0A9P4YDB0</accession>
<dbReference type="PANTHER" id="PTHR42738:SF17">
    <property type="entry name" value="HYDROXYMETHYLGLUTARYL-COA LYASE"/>
    <property type="match status" value="1"/>
</dbReference>
<dbReference type="PANTHER" id="PTHR42738">
    <property type="entry name" value="HYDROXYMETHYLGLUTARYL-COA LYASE"/>
    <property type="match status" value="1"/>
</dbReference>
<evidence type="ECO:0000313" key="8">
    <source>
        <dbReference type="EMBL" id="KAF3770550.1"/>
    </source>
</evidence>
<comment type="similarity">
    <text evidence="2">Belongs to the HMG-CoA lyase family.</text>
</comment>
<dbReference type="NCBIfam" id="NF004283">
    <property type="entry name" value="PRK05692.1"/>
    <property type="match status" value="1"/>
</dbReference>
<keyword evidence="4" id="KW-0479">Metal-binding</keyword>
<evidence type="ECO:0000256" key="2">
    <source>
        <dbReference type="ARBA" id="ARBA00009405"/>
    </source>
</evidence>
<dbReference type="GO" id="GO:0046951">
    <property type="term" value="P:ketone body biosynthetic process"/>
    <property type="evidence" value="ECO:0007669"/>
    <property type="project" value="TreeGrafter"/>
</dbReference>
<dbReference type="InterPro" id="IPR000891">
    <property type="entry name" value="PYR_CT"/>
</dbReference>
<dbReference type="OrthoDB" id="10253869at2759"/>
<evidence type="ECO:0000313" key="9">
    <source>
        <dbReference type="Proteomes" id="UP000803844"/>
    </source>
</evidence>
<proteinExistence type="inferred from homology"/>
<evidence type="ECO:0000256" key="1">
    <source>
        <dbReference type="ARBA" id="ARBA00005143"/>
    </source>
</evidence>
<dbReference type="GO" id="GO:0006552">
    <property type="term" value="P:L-leucine catabolic process"/>
    <property type="evidence" value="ECO:0007669"/>
    <property type="project" value="TreeGrafter"/>
</dbReference>
<evidence type="ECO:0000256" key="6">
    <source>
        <dbReference type="ARBA" id="ARBA00049877"/>
    </source>
</evidence>
<evidence type="ECO:0000259" key="7">
    <source>
        <dbReference type="PROSITE" id="PS50991"/>
    </source>
</evidence>
<name>A0A9P4YDB0_CRYP1</name>
<dbReference type="PROSITE" id="PS01062">
    <property type="entry name" value="HMG_COA_LYASE"/>
    <property type="match status" value="1"/>
</dbReference>
<keyword evidence="5" id="KW-0456">Lyase</keyword>
<dbReference type="InterPro" id="IPR000138">
    <property type="entry name" value="HMG_CoA_lyase_AS"/>
</dbReference>
<dbReference type="RefSeq" id="XP_040781511.1">
    <property type="nucleotide sequence ID" value="XM_040922934.1"/>
</dbReference>
<comment type="caution">
    <text evidence="8">The sequence shown here is derived from an EMBL/GenBank/DDBJ whole genome shotgun (WGS) entry which is preliminary data.</text>
</comment>
<dbReference type="InterPro" id="IPR043594">
    <property type="entry name" value="HMGL"/>
</dbReference>
<dbReference type="InterPro" id="IPR013785">
    <property type="entry name" value="Aldolase_TIM"/>
</dbReference>
<dbReference type="Pfam" id="PF00682">
    <property type="entry name" value="HMGL-like"/>
    <property type="match status" value="1"/>
</dbReference>
<gene>
    <name evidence="8" type="ORF">M406DRAFT_354502</name>
</gene>
<dbReference type="PROSITE" id="PS50991">
    <property type="entry name" value="PYR_CT"/>
    <property type="match status" value="1"/>
</dbReference>
<dbReference type="GO" id="GO:0004419">
    <property type="term" value="F:hydroxymethylglutaryl-CoA lyase activity"/>
    <property type="evidence" value="ECO:0007669"/>
    <property type="project" value="UniProtKB-EC"/>
</dbReference>
<evidence type="ECO:0000256" key="5">
    <source>
        <dbReference type="ARBA" id="ARBA00023239"/>
    </source>
</evidence>
<evidence type="ECO:0000256" key="3">
    <source>
        <dbReference type="ARBA" id="ARBA00012910"/>
    </source>
</evidence>
<sequence length="351" mass="37483">MNQQTSRPAVRIVEVGPRDGLQNISKSVPTAVKVELIQRLVRAGLSTVEVTSFVSPKWIPQLSDNAEILRAIEPLLRDKNLSFPVLIPNAKGMDAALGHRITEVAVFVSASESFSQRNTNCSVSEALTRAREVAYKARQHGIAVRGYVSCVIECPYDGATAPAAVLHVARELLSMGCYEVSLGDTLGVGSTGNVETLLSVLLQSIPAEKLAGHFHDTYGQAVANVMKAYEMGLRTFDSSVAGLGGCPYAKGAKGNVATEDIVYGFQRLGVPTGVNLRELVATGQWISDFLDQPNGSRAGAALAARVQEQAPGRNNPPHPTTSTKVVRTAEPLNLAQNRRGVRATFARPKGN</sequence>
<dbReference type="AlphaFoldDB" id="A0A9P4YDB0"/>
<dbReference type="EC" id="4.1.3.4" evidence="3"/>
<evidence type="ECO:0000256" key="4">
    <source>
        <dbReference type="ARBA" id="ARBA00022723"/>
    </source>
</evidence>
<dbReference type="CDD" id="cd07938">
    <property type="entry name" value="DRE_TIM_HMGL"/>
    <property type="match status" value="1"/>
</dbReference>
<feature type="domain" description="Pyruvate carboxyltransferase" evidence="7">
    <location>
        <begin position="10"/>
        <end position="280"/>
    </location>
</feature>
<dbReference type="Proteomes" id="UP000803844">
    <property type="component" value="Unassembled WGS sequence"/>
</dbReference>
<dbReference type="FunFam" id="3.20.20.70:FF:000201">
    <property type="entry name" value="Hydroxymethylglutaryl-CoA lyase"/>
    <property type="match status" value="1"/>
</dbReference>
<dbReference type="EMBL" id="MU032344">
    <property type="protein sequence ID" value="KAF3770550.1"/>
    <property type="molecule type" value="Genomic_DNA"/>
</dbReference>
<dbReference type="GeneID" id="63840063"/>
<protein>
    <recommendedName>
        <fullName evidence="3">hydroxymethylglutaryl-CoA lyase</fullName>
        <ecNumber evidence="3">4.1.3.4</ecNumber>
    </recommendedName>
</protein>
<dbReference type="GO" id="GO:0046872">
    <property type="term" value="F:metal ion binding"/>
    <property type="evidence" value="ECO:0007669"/>
    <property type="project" value="UniProtKB-KW"/>
</dbReference>
<dbReference type="SUPFAM" id="SSF51569">
    <property type="entry name" value="Aldolase"/>
    <property type="match status" value="1"/>
</dbReference>
<comment type="pathway">
    <text evidence="1">Metabolic intermediate metabolism; (S)-3-hydroxy-3-methylglutaryl-CoA degradation; acetoacetate from (S)-3-hydroxy-3-methylglutaryl-CoA: step 1/1.</text>
</comment>
<keyword evidence="9" id="KW-1185">Reference proteome</keyword>